<evidence type="ECO:0000313" key="3">
    <source>
        <dbReference type="Proteomes" id="UP000425960"/>
    </source>
</evidence>
<dbReference type="InterPro" id="IPR009061">
    <property type="entry name" value="DNA-bd_dom_put_sf"/>
</dbReference>
<proteinExistence type="predicted"/>
<evidence type="ECO:0000259" key="1">
    <source>
        <dbReference type="Pfam" id="PF12728"/>
    </source>
</evidence>
<organism evidence="2 3">
    <name type="scientific">Desulfosarcina ovata subsp. sediminis</name>
    <dbReference type="NCBI Taxonomy" id="885957"/>
    <lineage>
        <taxon>Bacteria</taxon>
        <taxon>Pseudomonadati</taxon>
        <taxon>Thermodesulfobacteriota</taxon>
        <taxon>Desulfobacteria</taxon>
        <taxon>Desulfobacterales</taxon>
        <taxon>Desulfosarcinaceae</taxon>
        <taxon>Desulfosarcina</taxon>
    </lineage>
</organism>
<sequence>MQLENCENQPGQIAHHLHPPLNETAAAEYLGVAVQTLRNWRHQRRGPAYVKLSPGPRGRIAYLFEDLSAYRQDCRVIPAER</sequence>
<dbReference type="Pfam" id="PF12728">
    <property type="entry name" value="HTH_17"/>
    <property type="match status" value="1"/>
</dbReference>
<dbReference type="AlphaFoldDB" id="A0A5K7ZJQ5"/>
<dbReference type="RefSeq" id="WP_155322929.1">
    <property type="nucleotide sequence ID" value="NZ_AP021876.1"/>
</dbReference>
<dbReference type="EMBL" id="AP021876">
    <property type="protein sequence ID" value="BBO82468.1"/>
    <property type="molecule type" value="Genomic_DNA"/>
</dbReference>
<reference evidence="2 3" key="1">
    <citation type="submission" date="2019-11" db="EMBL/GenBank/DDBJ databases">
        <title>Comparative genomics of hydrocarbon-degrading Desulfosarcina strains.</title>
        <authorList>
            <person name="Watanabe M."/>
            <person name="Kojima H."/>
            <person name="Fukui M."/>
        </authorList>
    </citation>
    <scope>NUCLEOTIDE SEQUENCE [LARGE SCALE GENOMIC DNA]</scope>
    <source>
        <strain evidence="2 3">28bB2T</strain>
    </source>
</reference>
<dbReference type="Proteomes" id="UP000425960">
    <property type="component" value="Chromosome"/>
</dbReference>
<accession>A0A5K7ZJQ5</accession>
<name>A0A5K7ZJQ5_9BACT</name>
<gene>
    <name evidence="2" type="ORF">DSCO28_30340</name>
</gene>
<dbReference type="SUPFAM" id="SSF46955">
    <property type="entry name" value="Putative DNA-binding domain"/>
    <property type="match status" value="1"/>
</dbReference>
<evidence type="ECO:0000313" key="2">
    <source>
        <dbReference type="EMBL" id="BBO82468.1"/>
    </source>
</evidence>
<feature type="domain" description="Helix-turn-helix" evidence="1">
    <location>
        <begin position="26"/>
        <end position="74"/>
    </location>
</feature>
<dbReference type="InterPro" id="IPR041657">
    <property type="entry name" value="HTH_17"/>
</dbReference>
<protein>
    <recommendedName>
        <fullName evidence="1">Helix-turn-helix domain-containing protein</fullName>
    </recommendedName>
</protein>
<dbReference type="KEGG" id="dov:DSCO28_30340"/>